<dbReference type="Proteomes" id="UP000007967">
    <property type="component" value="Chromosome"/>
</dbReference>
<evidence type="ECO:0000256" key="1">
    <source>
        <dbReference type="SAM" id="SignalP"/>
    </source>
</evidence>
<feature type="chain" id="PRO_5003033838" evidence="1">
    <location>
        <begin position="28"/>
        <end position="300"/>
    </location>
</feature>
<dbReference type="RefSeq" id="WP_012919314.1">
    <property type="nucleotide sequence ID" value="NC_013729.1"/>
</dbReference>
<reference evidence="4" key="1">
    <citation type="submission" date="2009-09" db="EMBL/GenBank/DDBJ databases">
        <title>The complete genome of Kribbella flavida DSM 17836.</title>
        <authorList>
            <consortium name="US DOE Joint Genome Institute (JGI-PGF)"/>
            <person name="Lucas S."/>
            <person name="Copeland A."/>
            <person name="Lapidus A."/>
            <person name="Glavina del Rio T."/>
            <person name="Dalin E."/>
            <person name="Tice H."/>
            <person name="Bruce D."/>
            <person name="Goodwin L."/>
            <person name="Pitluck S."/>
            <person name="Kyrpides N."/>
            <person name="Mavromatis K."/>
            <person name="Ivanova N."/>
            <person name="Saunders E."/>
            <person name="Brettin T."/>
            <person name="Detter J.C."/>
            <person name="Han C."/>
            <person name="Larimer F."/>
            <person name="Land M."/>
            <person name="Hauser L."/>
            <person name="Markowitz V."/>
            <person name="Cheng J.-F."/>
            <person name="Hugenholtz P."/>
            <person name="Woyke T."/>
            <person name="Wu D."/>
            <person name="Pukall R."/>
            <person name="Klenk H.-P."/>
            <person name="Eisen J.A."/>
        </authorList>
    </citation>
    <scope>NUCLEOTIDE SEQUENCE [LARGE SCALE GENOMIC DNA]</scope>
    <source>
        <strain evidence="4">DSM 17836 / JCM 10339 / NBRC 14399</strain>
    </source>
</reference>
<dbReference type="InterPro" id="IPR000073">
    <property type="entry name" value="AB_hydrolase_1"/>
</dbReference>
<accession>D2PML4</accession>
<evidence type="ECO:0000313" key="3">
    <source>
        <dbReference type="EMBL" id="ADB30758.1"/>
    </source>
</evidence>
<dbReference type="InterPro" id="IPR029058">
    <property type="entry name" value="AB_hydrolase_fold"/>
</dbReference>
<gene>
    <name evidence="3" type="ordered locus">Kfla_1663</name>
</gene>
<dbReference type="eggNOG" id="COG1075">
    <property type="taxonomic scope" value="Bacteria"/>
</dbReference>
<protein>
    <submittedName>
        <fullName evidence="3">Lipase class 2</fullName>
    </submittedName>
</protein>
<feature type="signal peptide" evidence="1">
    <location>
        <begin position="1"/>
        <end position="27"/>
    </location>
</feature>
<dbReference type="GO" id="GO:0003824">
    <property type="term" value="F:catalytic activity"/>
    <property type="evidence" value="ECO:0007669"/>
    <property type="project" value="UniProtKB-ARBA"/>
</dbReference>
<dbReference type="SUPFAM" id="SSF53474">
    <property type="entry name" value="alpha/beta-Hydrolases"/>
    <property type="match status" value="1"/>
</dbReference>
<evidence type="ECO:0000259" key="2">
    <source>
        <dbReference type="Pfam" id="PF00561"/>
    </source>
</evidence>
<dbReference type="HOGENOM" id="CLU_029537_1_2_11"/>
<dbReference type="KEGG" id="kfl:Kfla_1663"/>
<dbReference type="EMBL" id="CP001736">
    <property type="protein sequence ID" value="ADB30758.1"/>
    <property type="molecule type" value="Genomic_DNA"/>
</dbReference>
<organism evidence="3 4">
    <name type="scientific">Kribbella flavida (strain DSM 17836 / JCM 10339 / NBRC 14399)</name>
    <dbReference type="NCBI Taxonomy" id="479435"/>
    <lineage>
        <taxon>Bacteria</taxon>
        <taxon>Bacillati</taxon>
        <taxon>Actinomycetota</taxon>
        <taxon>Actinomycetes</taxon>
        <taxon>Propionibacteriales</taxon>
        <taxon>Kribbellaceae</taxon>
        <taxon>Kribbella</taxon>
    </lineage>
</organism>
<name>D2PML4_KRIFD</name>
<sequence>MRTLLRRATAGALAAVLLAVTAGTASAGTSASTSTGPTSAADAPSAGFDNWACKPSAAHPHPLVLLHGLGGNGPGNYSYLGPYLAARGYCAFTLTYGQATPAIPVGGTVSISRSSAEIEAFVDRVRTATGAAKVDLVGHSEGGFQSIYGPKVRGYAAKVGKVVALAPPTHGTTFAGLVSVGDYLGLRPLVDQVLRDFGCPACDELIVGGAAVEQLTAGPIAQPGVRYTVIASRLDALVTPHETSFIRESGVRNLFVQDVCPLDPVGHVGLAFDPTVAQLVANALDPARARPVLCGFGPPL</sequence>
<keyword evidence="1" id="KW-0732">Signal</keyword>
<dbReference type="STRING" id="479435.Kfla_1663"/>
<keyword evidence="4" id="KW-1185">Reference proteome</keyword>
<evidence type="ECO:0000313" key="4">
    <source>
        <dbReference type="Proteomes" id="UP000007967"/>
    </source>
</evidence>
<dbReference type="Pfam" id="PF00561">
    <property type="entry name" value="Abhydrolase_1"/>
    <property type="match status" value="1"/>
</dbReference>
<dbReference type="OrthoDB" id="8871309at2"/>
<feature type="domain" description="AB hydrolase-1" evidence="2">
    <location>
        <begin position="62"/>
        <end position="168"/>
    </location>
</feature>
<proteinExistence type="predicted"/>
<reference evidence="3 4" key="2">
    <citation type="journal article" date="2010" name="Stand. Genomic Sci.">
        <title>Complete genome sequence of Kribbella flavida type strain (IFO 14399).</title>
        <authorList>
            <person name="Pukall R."/>
            <person name="Lapidus A."/>
            <person name="Glavina Del Rio T."/>
            <person name="Copeland A."/>
            <person name="Tice H."/>
            <person name="Cheng J.-F."/>
            <person name="Lucas S."/>
            <person name="Chen F."/>
            <person name="Nolan M."/>
            <person name="LaButti K."/>
            <person name="Pati A."/>
            <person name="Ivanova N."/>
            <person name="Mavrommatis K."/>
            <person name="Mikhailova N."/>
            <person name="Pitluck S."/>
            <person name="Bruce D."/>
            <person name="Goodwin L."/>
            <person name="Land M."/>
            <person name="Hauser L."/>
            <person name="Chang Y.-J."/>
            <person name="Jeffries C.D."/>
            <person name="Chen A."/>
            <person name="Palaniappan K."/>
            <person name="Chain P."/>
            <person name="Rohde M."/>
            <person name="Goeker M."/>
            <person name="Bristow J."/>
            <person name="Eisen J.A."/>
            <person name="Markowitz V."/>
            <person name="Hugenholtz P."/>
            <person name="Kyrpides N.C."/>
            <person name="Klenk H.-P."/>
            <person name="Brettin T."/>
        </authorList>
    </citation>
    <scope>NUCLEOTIDE SEQUENCE [LARGE SCALE GENOMIC DNA]</scope>
    <source>
        <strain evidence="4">DSM 17836 / JCM 10339 / NBRC 14399</strain>
    </source>
</reference>
<dbReference type="Gene3D" id="3.40.50.1820">
    <property type="entry name" value="alpha/beta hydrolase"/>
    <property type="match status" value="1"/>
</dbReference>
<dbReference type="AlphaFoldDB" id="D2PML4"/>